<evidence type="ECO:0008006" key="2">
    <source>
        <dbReference type="Google" id="ProtNLM"/>
    </source>
</evidence>
<accession>A0A6L2LK80</accession>
<name>A0A6L2LK80_TANCI</name>
<protein>
    <recommendedName>
        <fullName evidence="2">Retrovirus-related Pol polyprotein from transposon TNT 1-94</fullName>
    </recommendedName>
</protein>
<proteinExistence type="predicted"/>
<sequence>MYTMNESVYNQQSQYAPVNHQASVIYPQSFQAPVVPLQSPAAFPQFDSGLVVPSFLPIDDPIASFKKWHLFAPSFTPIYPPINNQLKNSSNPRNQVTMQGRQTQSYGGNRTKGNAISAGVISDTRNSTTNQSKVIQCYNYKGDGHFARVELDAEQLALLVDAGKSVDSSTNAYTLITNDIFHINGIESFDSDCEEVPAAKETFMINLSYYDLDVLSEETSNQVAKCNTDNQKNKPVNESLTVELKRYKEQIKIFKEKHKFNLNDREKYIHSQLREVIVDRNAKVEDFGNQIHSLKLQLNATVESHKTLSTTVDVLKMESKEKKDKSLEVIIELEKKKKALDNVVYKMGQSTQMMHMLIKPQAFYDESYKTALGYQNSLYLTQAQRKVPTLYCGNTVAKHHDALYVTDTKETLILAKEGRIKMLEKQNNPIMKEKKLDITPIDYVALNKLSEHFVPQKQLYA</sequence>
<dbReference type="AlphaFoldDB" id="A0A6L2LK80"/>
<comment type="caution">
    <text evidence="1">The sequence shown here is derived from an EMBL/GenBank/DDBJ whole genome shotgun (WGS) entry which is preliminary data.</text>
</comment>
<dbReference type="EMBL" id="BKCJ010004508">
    <property type="protein sequence ID" value="GEU61469.1"/>
    <property type="molecule type" value="Genomic_DNA"/>
</dbReference>
<organism evidence="1">
    <name type="scientific">Tanacetum cinerariifolium</name>
    <name type="common">Dalmatian daisy</name>
    <name type="synonym">Chrysanthemum cinerariifolium</name>
    <dbReference type="NCBI Taxonomy" id="118510"/>
    <lineage>
        <taxon>Eukaryota</taxon>
        <taxon>Viridiplantae</taxon>
        <taxon>Streptophyta</taxon>
        <taxon>Embryophyta</taxon>
        <taxon>Tracheophyta</taxon>
        <taxon>Spermatophyta</taxon>
        <taxon>Magnoliopsida</taxon>
        <taxon>eudicotyledons</taxon>
        <taxon>Gunneridae</taxon>
        <taxon>Pentapetalae</taxon>
        <taxon>asterids</taxon>
        <taxon>campanulids</taxon>
        <taxon>Asterales</taxon>
        <taxon>Asteraceae</taxon>
        <taxon>Asteroideae</taxon>
        <taxon>Anthemideae</taxon>
        <taxon>Anthemidinae</taxon>
        <taxon>Tanacetum</taxon>
    </lineage>
</organism>
<reference evidence="1" key="1">
    <citation type="journal article" date="2019" name="Sci. Rep.">
        <title>Draft genome of Tanacetum cinerariifolium, the natural source of mosquito coil.</title>
        <authorList>
            <person name="Yamashiro T."/>
            <person name="Shiraishi A."/>
            <person name="Satake H."/>
            <person name="Nakayama K."/>
        </authorList>
    </citation>
    <scope>NUCLEOTIDE SEQUENCE</scope>
</reference>
<gene>
    <name evidence="1" type="ORF">Tci_033447</name>
</gene>
<evidence type="ECO:0000313" key="1">
    <source>
        <dbReference type="EMBL" id="GEU61469.1"/>
    </source>
</evidence>